<keyword evidence="2 7" id="KW-0728">SH3 domain</keyword>
<dbReference type="PANTHER" id="PTHR23158">
    <property type="entry name" value="MELANOMA INHIBITORY ACTIVITY-RELATED"/>
    <property type="match status" value="1"/>
</dbReference>
<evidence type="ECO:0000313" key="13">
    <source>
        <dbReference type="Proteomes" id="UP001066276"/>
    </source>
</evidence>
<evidence type="ECO:0000313" key="12">
    <source>
        <dbReference type="EMBL" id="KAJ1104368.1"/>
    </source>
</evidence>
<feature type="chain" id="PRO_5043597007" description="SH3 domain-containing protein" evidence="10">
    <location>
        <begin position="29"/>
        <end position="1884"/>
    </location>
</feature>
<evidence type="ECO:0000256" key="5">
    <source>
        <dbReference type="ARBA" id="ARBA00023054"/>
    </source>
</evidence>
<keyword evidence="3 10" id="KW-0732">Signal</keyword>
<dbReference type="InterPro" id="IPR036028">
    <property type="entry name" value="SH3-like_dom_sf"/>
</dbReference>
<keyword evidence="4" id="KW-0256">Endoplasmic reticulum</keyword>
<evidence type="ECO:0000256" key="1">
    <source>
        <dbReference type="ARBA" id="ARBA00004389"/>
    </source>
</evidence>
<feature type="region of interest" description="Disordered" evidence="9">
    <location>
        <begin position="182"/>
        <end position="229"/>
    </location>
</feature>
<evidence type="ECO:0000256" key="8">
    <source>
        <dbReference type="SAM" id="Coils"/>
    </source>
</evidence>
<name>A0AAV7MTP7_PLEWA</name>
<feature type="compositionally biased region" description="Polar residues" evidence="9">
    <location>
        <begin position="854"/>
        <end position="866"/>
    </location>
</feature>
<evidence type="ECO:0000256" key="4">
    <source>
        <dbReference type="ARBA" id="ARBA00022824"/>
    </source>
</evidence>
<feature type="region of interest" description="Disordered" evidence="9">
    <location>
        <begin position="1716"/>
        <end position="1745"/>
    </location>
</feature>
<feature type="compositionally biased region" description="Polar residues" evidence="9">
    <location>
        <begin position="664"/>
        <end position="676"/>
    </location>
</feature>
<protein>
    <recommendedName>
        <fullName evidence="11">SH3 domain-containing protein</fullName>
    </recommendedName>
</protein>
<evidence type="ECO:0000256" key="9">
    <source>
        <dbReference type="SAM" id="MobiDB-lite"/>
    </source>
</evidence>
<comment type="caution">
    <text evidence="12">The sequence shown here is derived from an EMBL/GenBank/DDBJ whole genome shotgun (WGS) entry which is preliminary data.</text>
</comment>
<keyword evidence="6" id="KW-0325">Glycoprotein</keyword>
<dbReference type="GO" id="GO:0005789">
    <property type="term" value="C:endoplasmic reticulum membrane"/>
    <property type="evidence" value="ECO:0007669"/>
    <property type="project" value="UniProtKB-SubCell"/>
</dbReference>
<organism evidence="12 13">
    <name type="scientific">Pleurodeles waltl</name>
    <name type="common">Iberian ribbed newt</name>
    <dbReference type="NCBI Taxonomy" id="8319"/>
    <lineage>
        <taxon>Eukaryota</taxon>
        <taxon>Metazoa</taxon>
        <taxon>Chordata</taxon>
        <taxon>Craniata</taxon>
        <taxon>Vertebrata</taxon>
        <taxon>Euteleostomi</taxon>
        <taxon>Amphibia</taxon>
        <taxon>Batrachia</taxon>
        <taxon>Caudata</taxon>
        <taxon>Salamandroidea</taxon>
        <taxon>Salamandridae</taxon>
        <taxon>Pleurodelinae</taxon>
        <taxon>Pleurodeles</taxon>
    </lineage>
</organism>
<evidence type="ECO:0000256" key="6">
    <source>
        <dbReference type="ARBA" id="ARBA00023180"/>
    </source>
</evidence>
<feature type="signal peptide" evidence="10">
    <location>
        <begin position="1"/>
        <end position="28"/>
    </location>
</feature>
<evidence type="ECO:0000256" key="10">
    <source>
        <dbReference type="SAM" id="SignalP"/>
    </source>
</evidence>
<keyword evidence="13" id="KW-1185">Reference proteome</keyword>
<dbReference type="EMBL" id="JANPWB010000013">
    <property type="protein sequence ID" value="KAJ1104368.1"/>
    <property type="molecule type" value="Genomic_DNA"/>
</dbReference>
<dbReference type="GO" id="GO:0006888">
    <property type="term" value="P:endoplasmic reticulum to Golgi vesicle-mediated transport"/>
    <property type="evidence" value="ECO:0007669"/>
    <property type="project" value="TreeGrafter"/>
</dbReference>
<dbReference type="InterPro" id="IPR001452">
    <property type="entry name" value="SH3_domain"/>
</dbReference>
<reference evidence="12" key="1">
    <citation type="journal article" date="2022" name="bioRxiv">
        <title>Sequencing and chromosome-scale assembly of the giantPleurodeles waltlgenome.</title>
        <authorList>
            <person name="Brown T."/>
            <person name="Elewa A."/>
            <person name="Iarovenko S."/>
            <person name="Subramanian E."/>
            <person name="Araus A.J."/>
            <person name="Petzold A."/>
            <person name="Susuki M."/>
            <person name="Suzuki K.-i.T."/>
            <person name="Hayashi T."/>
            <person name="Toyoda A."/>
            <person name="Oliveira C."/>
            <person name="Osipova E."/>
            <person name="Leigh N.D."/>
            <person name="Simon A."/>
            <person name="Yun M.H."/>
        </authorList>
    </citation>
    <scope>NUCLEOTIDE SEQUENCE</scope>
    <source>
        <strain evidence="12">20211129_DDA</strain>
        <tissue evidence="12">Liver</tissue>
    </source>
</reference>
<feature type="compositionally biased region" description="Polar residues" evidence="9">
    <location>
        <begin position="182"/>
        <end position="205"/>
    </location>
</feature>
<dbReference type="InterPro" id="IPR051500">
    <property type="entry name" value="cTAGE_MIA/OTOR"/>
</dbReference>
<evidence type="ECO:0000256" key="2">
    <source>
        <dbReference type="ARBA" id="ARBA00022443"/>
    </source>
</evidence>
<dbReference type="GO" id="GO:0009306">
    <property type="term" value="P:protein secretion"/>
    <property type="evidence" value="ECO:0007669"/>
    <property type="project" value="TreeGrafter"/>
</dbReference>
<gene>
    <name evidence="12" type="ORF">NDU88_001780</name>
</gene>
<accession>A0AAV7MTP7</accession>
<dbReference type="SUPFAM" id="SSF50044">
    <property type="entry name" value="SH3-domain"/>
    <property type="match status" value="1"/>
</dbReference>
<sequence length="1884" mass="210751">MATRKSTTSQGPVRLLVIVLFFVAGFRGQKILSETKRCGDPGCESLMIRAQASRDYKGPDCRYLNFKSGEEILVYYKLSGKRDDLWQGSQGKKYGYFPKDAVKVEEVFISKEVEVPAMETDFICLDGGEYIFENEDSVLHDNDPEMEYMYPDIESYLTMPEGELLKPSSMSLHMKEITNPTAENYNQEATQDKSQSSGSSRVATKNSEHDPIEETEDIGSTGEPSLQEPINDAWSVSSFTGWLGMGGKQELKDLDPTADPLQENSFHSRKIALSDEINLGDSGEKELSWFGSGFSDYLPFGKTETEEILEEKHMITETETQDNTMDGDSENDAISIGIDPVTKKEEIKEPDSAAPGSNWLSLGLDNVLNLGQIITGTINKEEKQKDENIDWTDSSEPNLISDSLEPEIRTNHDENLNIDGSGADRMQNSEASSDYKELSYSDQASASKEISLSEEYEPKKGAEELSTPSWFKLGIEKILNLQESSKGNTIFKKEQTEVQIEIKEAPLQSAPVEAELGPISEDTAEMGSTVTEDTMNDQTDQLLKESKNPENNPLTAGLVSNNLQNILNLKMLTGTIDSPSAHDITYTEQPTEVYNGEKSLESQLPQHAAVEERTKEAESKWNKPGWYENMYGNIIGFHRHLSDRGNGQEFSNTEATEGPAEAPQSLSVGHSQSMGTIDTEGKREQVQREVQMPPSLVSINHVKTFWVAQSFTSKSVGYTKNKNSGDISEVKFQFENGRKHLQNQNGNDLKMPSVSHLHVSAPNHIDLSKYKDSSFVVGIQTDNDSGRQTVESTSVKNVVALPSTPLKSPVLQTEYVDRRPVATLTPLYPSEHNPSITERQRVYQGNIVKGGDHGSNNQQHHPSSNAKDYAKVCSNKDLNDNKSLKDQEPAAATSSFGEIPKLDLANHEDAVIENIMEVFKEVKASPLQSYELLKENSDSFLQCSALNSTFSQATNMNKEVLIEEAFHNEKKKPNYCVNPSTDALETSDDQLKTNAENMECNENAELNEAILTASTTEGSSYVDTLQTQESFHYDTRPSIHDDVLNQDPDEIIVIQSSETFVEERLHNVQISEDLFKSNTMEPYFDDATVRDILDFGDALFDHKSQKPDIELETSLGEEELRLQKQTKRQHTYGILSQDSIQKESSLNDLITTIDVLPPRERPDVTIKSYTEYSVREKEIQKQTSHIKGTCMPSGLDTPQFGHCSHHECIESIMSKRVDVFSREAREGSSDSYVRALQEMSNEGDAIKCSDDCLEAPKYSLADTLYLIDNSGPIQQYRADYQSESHDLNQSILITTETNVLEQLPMSPEIQNELFPPHQDNNNLKEENSLYYDTSVADSSLVLVEPTGQVFLQHKEDIRFEDVQRLVEDSDSDTVRSADLHEQSITVAQESDTLNHPSPPIPEQDLKMDQDLEGLHAVNVIMINAEQRDIPKTAHHHDKAMTGTLEIIDGSESNGETQEGLELRSLGHQIPVSPKGIIASIVSDTSGFFDSLFRKNTEANVYSTSTKTEVSGNHLNKKDDNGIQEMGEHANARDQPSFTDTDLTLTYTEDLPKSNVLKITSDNLYVGLFNIHEKVVVEEYKKDAENHDVISPKASSETFAQSVILNQAGPGVIAVFKEVQQLHSEMTNIEFANLGSICNKLEILKQNLEKVQEEMTTFSCENSFTAITQETVFAAYGNTWETGCKRWRNEEIKWLQTFRNLLSDIRLKCEAQEVLSNAESAMDEAPRKTSSEKNSFLSGDIDQKNEQSQQVNMLLSEDGAEKTHDSTFQLSANTTNDEPMHKQDAKENSVVENVQMGQQPDKDFTAAVDNQEDKYMLLTSNQGHRREVSSDKSFPLHPHSPGYTENALYFGVIQYLQVQDIPSHLNSIWSTLAAVSRKVRNAKVL</sequence>
<dbReference type="Pfam" id="PF07653">
    <property type="entry name" value="SH3_2"/>
    <property type="match status" value="1"/>
</dbReference>
<dbReference type="Gene3D" id="2.30.30.40">
    <property type="entry name" value="SH3 Domains"/>
    <property type="match status" value="1"/>
</dbReference>
<evidence type="ECO:0000256" key="7">
    <source>
        <dbReference type="PROSITE-ProRule" id="PRU00192"/>
    </source>
</evidence>
<feature type="compositionally biased region" description="Polar residues" evidence="9">
    <location>
        <begin position="391"/>
        <end position="400"/>
    </location>
</feature>
<feature type="region of interest" description="Disordered" evidence="9">
    <location>
        <begin position="412"/>
        <end position="443"/>
    </location>
</feature>
<dbReference type="PROSITE" id="PS50002">
    <property type="entry name" value="SH3"/>
    <property type="match status" value="1"/>
</dbReference>
<feature type="region of interest" description="Disordered" evidence="9">
    <location>
        <begin position="381"/>
        <end position="400"/>
    </location>
</feature>
<comment type="subcellular location">
    <subcellularLocation>
        <location evidence="1">Endoplasmic reticulum membrane</location>
        <topology evidence="1">Single-pass membrane protein</topology>
    </subcellularLocation>
</comment>
<feature type="domain" description="SH3" evidence="11">
    <location>
        <begin position="45"/>
        <end position="107"/>
    </location>
</feature>
<feature type="region of interest" description="Disordered" evidence="9">
    <location>
        <begin position="847"/>
        <end position="867"/>
    </location>
</feature>
<proteinExistence type="predicted"/>
<feature type="coiled-coil region" evidence="8">
    <location>
        <begin position="1633"/>
        <end position="1660"/>
    </location>
</feature>
<evidence type="ECO:0000259" key="11">
    <source>
        <dbReference type="PROSITE" id="PS50002"/>
    </source>
</evidence>
<dbReference type="GO" id="GO:0035459">
    <property type="term" value="P:vesicle cargo loading"/>
    <property type="evidence" value="ECO:0007669"/>
    <property type="project" value="TreeGrafter"/>
</dbReference>
<dbReference type="GO" id="GO:0070971">
    <property type="term" value="C:endoplasmic reticulum exit site"/>
    <property type="evidence" value="ECO:0007669"/>
    <property type="project" value="TreeGrafter"/>
</dbReference>
<feature type="region of interest" description="Disordered" evidence="9">
    <location>
        <begin position="642"/>
        <end position="681"/>
    </location>
</feature>
<evidence type="ECO:0000256" key="3">
    <source>
        <dbReference type="ARBA" id="ARBA00022729"/>
    </source>
</evidence>
<keyword evidence="5 8" id="KW-0175">Coiled coil</keyword>
<dbReference type="Proteomes" id="UP001066276">
    <property type="component" value="Chromosome 9"/>
</dbReference>
<dbReference type="PANTHER" id="PTHR23158:SF38">
    <property type="entry name" value="MELANOMA INHIBITORY ACTIVITY PROTEIN 2"/>
    <property type="match status" value="1"/>
</dbReference>